<dbReference type="KEGG" id="vfa:MM35RIKEN_07850"/>
<gene>
    <name evidence="2" type="ORF">MM35RIKEN_07850</name>
</gene>
<dbReference type="RefSeq" id="WP_212819509.1">
    <property type="nucleotide sequence ID" value="NZ_AP023415.1"/>
</dbReference>
<dbReference type="EMBL" id="AP023415">
    <property type="protein sequence ID" value="BCK78593.1"/>
    <property type="molecule type" value="Genomic_DNA"/>
</dbReference>
<evidence type="ECO:0000313" key="3">
    <source>
        <dbReference type="Proteomes" id="UP000681343"/>
    </source>
</evidence>
<name>A0A810Q1E7_9FIRM</name>
<reference evidence="2" key="1">
    <citation type="submission" date="2020-09" db="EMBL/GenBank/DDBJ databases">
        <title>New species isolated from human feces.</title>
        <authorList>
            <person name="Kitahara M."/>
            <person name="Shigeno Y."/>
            <person name="Shime M."/>
            <person name="Matsumoto Y."/>
            <person name="Nakamura S."/>
            <person name="Motooka D."/>
            <person name="Fukuoka S."/>
            <person name="Nishikawa H."/>
            <person name="Benno Y."/>
        </authorList>
    </citation>
    <scope>NUCLEOTIDE SEQUENCE</scope>
    <source>
        <strain evidence="2">MM35</strain>
    </source>
</reference>
<accession>A0A810Q1E7</accession>
<evidence type="ECO:0000313" key="2">
    <source>
        <dbReference type="EMBL" id="BCK78593.1"/>
    </source>
</evidence>
<dbReference type="Pfam" id="PF14207">
    <property type="entry name" value="DpnD-PcfM"/>
    <property type="match status" value="1"/>
</dbReference>
<proteinExistence type="predicted"/>
<dbReference type="InterPro" id="IPR025575">
    <property type="entry name" value="DpnD/PcfM_C"/>
</dbReference>
<keyword evidence="3" id="KW-1185">Reference proteome</keyword>
<evidence type="ECO:0000259" key="1">
    <source>
        <dbReference type="Pfam" id="PF14207"/>
    </source>
</evidence>
<protein>
    <recommendedName>
        <fullName evidence="1">DpnD/PcfM-like C-terminal domain-containing protein</fullName>
    </recommendedName>
</protein>
<dbReference type="Proteomes" id="UP000681343">
    <property type="component" value="Chromosome"/>
</dbReference>
<sequence>MAKKYRVTITETLKRTVDVTAESKEAAEQIVGDEWYSGKHILTADDFIGVEFEANTI</sequence>
<dbReference type="AlphaFoldDB" id="A0A810Q1E7"/>
<organism evidence="2 3">
    <name type="scientific">Vescimonas fastidiosa</name>
    <dbReference type="NCBI Taxonomy" id="2714353"/>
    <lineage>
        <taxon>Bacteria</taxon>
        <taxon>Bacillati</taxon>
        <taxon>Bacillota</taxon>
        <taxon>Clostridia</taxon>
        <taxon>Eubacteriales</taxon>
        <taxon>Oscillospiraceae</taxon>
        <taxon>Vescimonas</taxon>
    </lineage>
</organism>
<feature type="domain" description="DpnD/PcfM-like C-terminal" evidence="1">
    <location>
        <begin position="5"/>
        <end position="47"/>
    </location>
</feature>